<feature type="domain" description="PHD-type" evidence="10">
    <location>
        <begin position="426"/>
        <end position="547"/>
    </location>
</feature>
<dbReference type="PANTHER" id="PTHR10694">
    <property type="entry name" value="LYSINE-SPECIFIC DEMETHYLASE"/>
    <property type="match status" value="1"/>
</dbReference>
<dbReference type="SUPFAM" id="SSF51197">
    <property type="entry name" value="Clavaminate synthase-like"/>
    <property type="match status" value="1"/>
</dbReference>
<feature type="domain" description="JmjN" evidence="8">
    <location>
        <begin position="23"/>
        <end position="64"/>
    </location>
</feature>
<evidence type="ECO:0000313" key="11">
    <source>
        <dbReference type="EMBL" id="ODQ60832.1"/>
    </source>
</evidence>
<keyword evidence="12" id="KW-1185">Reference proteome</keyword>
<evidence type="ECO:0000259" key="9">
    <source>
        <dbReference type="PROSITE" id="PS51184"/>
    </source>
</evidence>
<dbReference type="EMBL" id="KV454209">
    <property type="protein sequence ID" value="ODQ60832.1"/>
    <property type="molecule type" value="Genomic_DNA"/>
</dbReference>
<keyword evidence="3" id="KW-0479">Metal-binding</keyword>
<dbReference type="GO" id="GO:0005634">
    <property type="term" value="C:nucleus"/>
    <property type="evidence" value="ECO:0007669"/>
    <property type="project" value="TreeGrafter"/>
</dbReference>
<dbReference type="GO" id="GO:0032968">
    <property type="term" value="P:positive regulation of transcription elongation by RNA polymerase II"/>
    <property type="evidence" value="ECO:0007669"/>
    <property type="project" value="EnsemblFungi"/>
</dbReference>
<dbReference type="InterPro" id="IPR013083">
    <property type="entry name" value="Znf_RING/FYVE/PHD"/>
</dbReference>
<evidence type="ECO:0000256" key="2">
    <source>
        <dbReference type="ARBA" id="ARBA00012900"/>
    </source>
</evidence>
<dbReference type="GO" id="GO:0043565">
    <property type="term" value="F:sequence-specific DNA binding"/>
    <property type="evidence" value="ECO:0007669"/>
    <property type="project" value="EnsemblFungi"/>
</dbReference>
<dbReference type="InterPro" id="IPR001965">
    <property type="entry name" value="Znf_PHD"/>
</dbReference>
<evidence type="ECO:0000313" key="12">
    <source>
        <dbReference type="Proteomes" id="UP000094112"/>
    </source>
</evidence>
<sequence>MDSTQEQTSTWSNIEPSEVSDGVPIFRPSFEEFKDFEKYMKAINKYGMQSGVVKVIPPKEWIQSLPQITTEALKSIKIRNPIVQHISGNNGVFGQQNIEKKRTFNIVQWKALSEEPNNQPPAPRGKVRKSNVNTRLNKRILASKNHNDEKLFDNFEYNIDTSEFTPERCEALEKSYWKSLTYAEPVYGADMIGSVFDDSVKIWNVAHLPNVLDFMDQKLPGVNDAYLYAGLWKATFSWHLEDQDLYSINYIHFGAPKQWYSIPQAYKQKFDDVMKETFPQDYQNCHDFLRHKTFLVSPTYLESKGIKVNKVVHHEQEFMITYPYGYHAGLNYGYNVAESVNFAIDEWFEFGLKTSKCLCVADSVGIDVERLIRRVRGEPEPVEETPVPEAEVKREKEPEVQKIESTPKKRKVNPIKDTVEPPKPKGPQCILCPNSLPSRQLKFTDYELIITEKSLKGGKQEYCHRICANLIPEVEVIDDIEKGDYVKGIETIPNARKSLKCVFCHVKKGACFQCSAPKCTRAFHATCALPCGVYFASRNEFYCKVHRPKFEDNSTYLSTLCLGDMIQGKFSDYFAGSIITNNKSERSLTVDIYPIDTNRNSIEIPYEAV</sequence>
<dbReference type="GeneID" id="30198822"/>
<evidence type="ECO:0000256" key="4">
    <source>
        <dbReference type="ARBA" id="ARBA00022771"/>
    </source>
</evidence>
<dbReference type="Gene3D" id="3.30.40.10">
    <property type="entry name" value="Zinc/RING finger domain, C3HC4 (zinc finger)"/>
    <property type="match status" value="1"/>
</dbReference>
<dbReference type="InterPro" id="IPR055500">
    <property type="entry name" value="DUF7072"/>
</dbReference>
<dbReference type="EC" id="1.14.11.66" evidence="2"/>
<evidence type="ECO:0000256" key="6">
    <source>
        <dbReference type="ARBA" id="ARBA00049349"/>
    </source>
</evidence>
<organism evidence="11 12">
    <name type="scientific">Wickerhamomyces anomalus (strain ATCC 58044 / CBS 1984 / NCYC 433 / NRRL Y-366-8)</name>
    <name type="common">Yeast</name>
    <name type="synonym">Hansenula anomala</name>
    <dbReference type="NCBI Taxonomy" id="683960"/>
    <lineage>
        <taxon>Eukaryota</taxon>
        <taxon>Fungi</taxon>
        <taxon>Dikarya</taxon>
        <taxon>Ascomycota</taxon>
        <taxon>Saccharomycotina</taxon>
        <taxon>Saccharomycetes</taxon>
        <taxon>Phaffomycetales</taxon>
        <taxon>Wickerhamomycetaceae</taxon>
        <taxon>Wickerhamomyces</taxon>
    </lineage>
</organism>
<dbReference type="GO" id="GO:0008270">
    <property type="term" value="F:zinc ion binding"/>
    <property type="evidence" value="ECO:0007669"/>
    <property type="project" value="UniProtKB-KW"/>
</dbReference>
<feature type="non-terminal residue" evidence="11">
    <location>
        <position position="609"/>
    </location>
</feature>
<dbReference type="AlphaFoldDB" id="A0A1E3P7B0"/>
<evidence type="ECO:0000256" key="3">
    <source>
        <dbReference type="ARBA" id="ARBA00022723"/>
    </source>
</evidence>
<dbReference type="InterPro" id="IPR034732">
    <property type="entry name" value="EPHD"/>
</dbReference>
<dbReference type="RefSeq" id="XP_019040039.1">
    <property type="nucleotide sequence ID" value="XM_019181576.1"/>
</dbReference>
<dbReference type="SMART" id="SM00545">
    <property type="entry name" value="JmjN"/>
    <property type="match status" value="1"/>
</dbReference>
<dbReference type="Proteomes" id="UP000094112">
    <property type="component" value="Unassembled WGS sequence"/>
</dbReference>
<gene>
    <name evidence="11" type="ORF">WICANDRAFT_29098</name>
</gene>
<evidence type="ECO:0000256" key="1">
    <source>
        <dbReference type="ARBA" id="ARBA00009711"/>
    </source>
</evidence>
<evidence type="ECO:0000259" key="8">
    <source>
        <dbReference type="PROSITE" id="PS51183"/>
    </source>
</evidence>
<dbReference type="GO" id="GO:0051864">
    <property type="term" value="F:histone H3K36 demethylase activity"/>
    <property type="evidence" value="ECO:0007669"/>
    <property type="project" value="EnsemblFungi"/>
</dbReference>
<feature type="compositionally biased region" description="Basic and acidic residues" evidence="7">
    <location>
        <begin position="390"/>
        <end position="407"/>
    </location>
</feature>
<proteinExistence type="inferred from homology"/>
<evidence type="ECO:0000256" key="7">
    <source>
        <dbReference type="SAM" id="MobiDB-lite"/>
    </source>
</evidence>
<dbReference type="InterPro" id="IPR003349">
    <property type="entry name" value="JmjN"/>
</dbReference>
<dbReference type="SMART" id="SM00249">
    <property type="entry name" value="PHD"/>
    <property type="match status" value="1"/>
</dbReference>
<feature type="domain" description="JmjC" evidence="9">
    <location>
        <begin position="197"/>
        <end position="359"/>
    </location>
</feature>
<name>A0A1E3P7B0_WICAA</name>
<protein>
    <recommendedName>
        <fullName evidence="2">[histone H3]-trimethyl-L-lysine(9) demethylase</fullName>
        <ecNumber evidence="2">1.14.11.66</ecNumber>
    </recommendedName>
</protein>
<dbReference type="Pfam" id="PF23258">
    <property type="entry name" value="DUF7072"/>
    <property type="match status" value="1"/>
</dbReference>
<dbReference type="PROSITE" id="PS51805">
    <property type="entry name" value="EPHD"/>
    <property type="match status" value="1"/>
</dbReference>
<dbReference type="Pfam" id="PF02375">
    <property type="entry name" value="JmjN"/>
    <property type="match status" value="1"/>
</dbReference>
<evidence type="ECO:0000256" key="5">
    <source>
        <dbReference type="ARBA" id="ARBA00022833"/>
    </source>
</evidence>
<dbReference type="InterPro" id="IPR003347">
    <property type="entry name" value="JmjC_dom"/>
</dbReference>
<accession>A0A1E3P7B0</accession>
<feature type="region of interest" description="Disordered" evidence="7">
    <location>
        <begin position="380"/>
        <end position="425"/>
    </location>
</feature>
<keyword evidence="4" id="KW-0863">Zinc-finger</keyword>
<dbReference type="STRING" id="683960.A0A1E3P7B0"/>
<dbReference type="GO" id="GO:0001227">
    <property type="term" value="F:DNA-binding transcription repressor activity, RNA polymerase II-specific"/>
    <property type="evidence" value="ECO:0007669"/>
    <property type="project" value="EnsemblFungi"/>
</dbReference>
<dbReference type="CDD" id="cd15571">
    <property type="entry name" value="ePHD"/>
    <property type="match status" value="1"/>
</dbReference>
<dbReference type="OrthoDB" id="3975063at2759"/>
<reference evidence="11 12" key="1">
    <citation type="journal article" date="2016" name="Proc. Natl. Acad. Sci. U.S.A.">
        <title>Comparative genomics of biotechnologically important yeasts.</title>
        <authorList>
            <person name="Riley R."/>
            <person name="Haridas S."/>
            <person name="Wolfe K.H."/>
            <person name="Lopes M.R."/>
            <person name="Hittinger C.T."/>
            <person name="Goeker M."/>
            <person name="Salamov A.A."/>
            <person name="Wisecaver J.H."/>
            <person name="Long T.M."/>
            <person name="Calvey C.H."/>
            <person name="Aerts A.L."/>
            <person name="Barry K.W."/>
            <person name="Choi C."/>
            <person name="Clum A."/>
            <person name="Coughlan A.Y."/>
            <person name="Deshpande S."/>
            <person name="Douglass A.P."/>
            <person name="Hanson S.J."/>
            <person name="Klenk H.-P."/>
            <person name="LaButti K.M."/>
            <person name="Lapidus A."/>
            <person name="Lindquist E.A."/>
            <person name="Lipzen A.M."/>
            <person name="Meier-Kolthoff J.P."/>
            <person name="Ohm R.A."/>
            <person name="Otillar R.P."/>
            <person name="Pangilinan J.L."/>
            <person name="Peng Y."/>
            <person name="Rokas A."/>
            <person name="Rosa C.A."/>
            <person name="Scheuner C."/>
            <person name="Sibirny A.A."/>
            <person name="Slot J.C."/>
            <person name="Stielow J.B."/>
            <person name="Sun H."/>
            <person name="Kurtzman C.P."/>
            <person name="Blackwell M."/>
            <person name="Grigoriev I.V."/>
            <person name="Jeffries T.W."/>
        </authorList>
    </citation>
    <scope>NUCLEOTIDE SEQUENCE [LARGE SCALE GENOMIC DNA]</scope>
    <source>
        <strain evidence="12">ATCC 58044 / CBS 1984 / NCYC 433 / NRRL Y-366-8</strain>
    </source>
</reference>
<evidence type="ECO:0000259" key="10">
    <source>
        <dbReference type="PROSITE" id="PS51805"/>
    </source>
</evidence>
<dbReference type="GO" id="GO:0000785">
    <property type="term" value="C:chromatin"/>
    <property type="evidence" value="ECO:0007669"/>
    <property type="project" value="TreeGrafter"/>
</dbReference>
<dbReference type="PROSITE" id="PS51183">
    <property type="entry name" value="JMJN"/>
    <property type="match status" value="1"/>
</dbReference>
<keyword evidence="5" id="KW-0862">Zinc</keyword>
<dbReference type="SMART" id="SM00558">
    <property type="entry name" value="JmjC"/>
    <property type="match status" value="1"/>
</dbReference>
<dbReference type="PANTHER" id="PTHR10694:SF7">
    <property type="entry name" value="[HISTONE H3]-TRIMETHYL-L-LYSINE(9) DEMETHYLASE"/>
    <property type="match status" value="1"/>
</dbReference>
<comment type="catalytic activity">
    <reaction evidence="6">
        <text>N(6),N(6),N(6)-trimethyl-L-lysyl(9)-[histone H3] + 2 2-oxoglutarate + 2 O2 = N(6)-methyl-L-lysyl(9)-[histone H3] + 2 formaldehyde + 2 succinate + 2 CO2</text>
        <dbReference type="Rhea" id="RHEA:60200"/>
        <dbReference type="Rhea" id="RHEA-COMP:15538"/>
        <dbReference type="Rhea" id="RHEA-COMP:15542"/>
        <dbReference type="ChEBI" id="CHEBI:15379"/>
        <dbReference type="ChEBI" id="CHEBI:16526"/>
        <dbReference type="ChEBI" id="CHEBI:16810"/>
        <dbReference type="ChEBI" id="CHEBI:16842"/>
        <dbReference type="ChEBI" id="CHEBI:30031"/>
        <dbReference type="ChEBI" id="CHEBI:61929"/>
        <dbReference type="ChEBI" id="CHEBI:61961"/>
        <dbReference type="EC" id="1.14.11.66"/>
    </reaction>
</comment>
<comment type="similarity">
    <text evidence="1">Belongs to the JHDM3 histone demethylase family.</text>
</comment>
<dbReference type="PROSITE" id="PS51184">
    <property type="entry name" value="JMJC"/>
    <property type="match status" value="1"/>
</dbReference>
<dbReference type="Pfam" id="PF13771">
    <property type="entry name" value="zf-HC5HC2H"/>
    <property type="match status" value="1"/>
</dbReference>
<dbReference type="Pfam" id="PF02373">
    <property type="entry name" value="JmjC"/>
    <property type="match status" value="1"/>
</dbReference>
<dbReference type="GO" id="GO:0140684">
    <property type="term" value="F:histone H3K9me2/H3K9me3 demethylase activity"/>
    <property type="evidence" value="ECO:0007669"/>
    <property type="project" value="UniProtKB-EC"/>
</dbReference>
<dbReference type="GO" id="GO:0010507">
    <property type="term" value="P:negative regulation of autophagy"/>
    <property type="evidence" value="ECO:0007669"/>
    <property type="project" value="EnsemblFungi"/>
</dbReference>
<dbReference type="Gene3D" id="2.60.120.650">
    <property type="entry name" value="Cupin"/>
    <property type="match status" value="1"/>
</dbReference>